<dbReference type="Pfam" id="PF00078">
    <property type="entry name" value="RVT_1"/>
    <property type="match status" value="1"/>
</dbReference>
<dbReference type="InterPro" id="IPR041588">
    <property type="entry name" value="Integrase_H2C2"/>
</dbReference>
<dbReference type="InterPro" id="IPR001584">
    <property type="entry name" value="Integrase_cat-core"/>
</dbReference>
<dbReference type="InterPro" id="IPR016197">
    <property type="entry name" value="Chromo-like_dom_sf"/>
</dbReference>
<dbReference type="GO" id="GO:0003677">
    <property type="term" value="F:DNA binding"/>
    <property type="evidence" value="ECO:0007669"/>
    <property type="project" value="UniProtKB-KW"/>
</dbReference>
<organism evidence="20 21">
    <name type="scientific">Corchorus capsularis</name>
    <name type="common">Jute</name>
    <dbReference type="NCBI Taxonomy" id="210143"/>
    <lineage>
        <taxon>Eukaryota</taxon>
        <taxon>Viridiplantae</taxon>
        <taxon>Streptophyta</taxon>
        <taxon>Embryophyta</taxon>
        <taxon>Tracheophyta</taxon>
        <taxon>Spermatophyta</taxon>
        <taxon>Magnoliopsida</taxon>
        <taxon>eudicotyledons</taxon>
        <taxon>Gunneridae</taxon>
        <taxon>Pentapetalae</taxon>
        <taxon>rosids</taxon>
        <taxon>malvids</taxon>
        <taxon>Malvales</taxon>
        <taxon>Malvaceae</taxon>
        <taxon>Grewioideae</taxon>
        <taxon>Apeibeae</taxon>
        <taxon>Corchorus</taxon>
    </lineage>
</organism>
<evidence type="ECO:0000256" key="1">
    <source>
        <dbReference type="ARBA" id="ARBA00012493"/>
    </source>
</evidence>
<evidence type="ECO:0000256" key="12">
    <source>
        <dbReference type="ARBA" id="ARBA00022918"/>
    </source>
</evidence>
<evidence type="ECO:0000259" key="19">
    <source>
        <dbReference type="PROSITE" id="PS50994"/>
    </source>
</evidence>
<dbReference type="Gene3D" id="1.10.340.70">
    <property type="match status" value="1"/>
</dbReference>
<evidence type="ECO:0000256" key="13">
    <source>
        <dbReference type="ARBA" id="ARBA00022932"/>
    </source>
</evidence>
<dbReference type="PANTHER" id="PTHR37984:SF5">
    <property type="entry name" value="PROTEIN NYNRIN-LIKE"/>
    <property type="match status" value="1"/>
</dbReference>
<feature type="compositionally biased region" description="Basic and acidic residues" evidence="16">
    <location>
        <begin position="1077"/>
        <end position="1086"/>
    </location>
</feature>
<keyword evidence="15" id="KW-0233">DNA recombination</keyword>
<dbReference type="InterPro" id="IPR012337">
    <property type="entry name" value="RNaseH-like_sf"/>
</dbReference>
<dbReference type="GO" id="GO:0006310">
    <property type="term" value="P:DNA recombination"/>
    <property type="evidence" value="ECO:0007669"/>
    <property type="project" value="UniProtKB-KW"/>
</dbReference>
<evidence type="ECO:0000256" key="7">
    <source>
        <dbReference type="ARBA" id="ARBA00022750"/>
    </source>
</evidence>
<evidence type="ECO:0000256" key="9">
    <source>
        <dbReference type="ARBA" id="ARBA00022801"/>
    </source>
</evidence>
<dbReference type="GO" id="GO:0015074">
    <property type="term" value="P:DNA integration"/>
    <property type="evidence" value="ECO:0007669"/>
    <property type="project" value="UniProtKB-KW"/>
</dbReference>
<evidence type="ECO:0000256" key="3">
    <source>
        <dbReference type="ARBA" id="ARBA00022679"/>
    </source>
</evidence>
<protein>
    <recommendedName>
        <fullName evidence="1">RNA-directed DNA polymerase</fullName>
        <ecNumber evidence="1">2.7.7.49</ecNumber>
    </recommendedName>
</protein>
<feature type="domain" description="Integrase catalytic" evidence="19">
    <location>
        <begin position="779"/>
        <end position="877"/>
    </location>
</feature>
<feature type="region of interest" description="Disordered" evidence="16">
    <location>
        <begin position="1057"/>
        <end position="1086"/>
    </location>
</feature>
<dbReference type="Pfam" id="PF08284">
    <property type="entry name" value="RVP_2"/>
    <property type="match status" value="1"/>
</dbReference>
<keyword evidence="4" id="KW-0548">Nucleotidyltransferase</keyword>
<dbReference type="SUPFAM" id="SSF53098">
    <property type="entry name" value="Ribonuclease H-like"/>
    <property type="match status" value="1"/>
</dbReference>
<evidence type="ECO:0000256" key="11">
    <source>
        <dbReference type="ARBA" id="ARBA00022908"/>
    </source>
</evidence>
<evidence type="ECO:0000313" key="20">
    <source>
        <dbReference type="EMBL" id="OMP05180.1"/>
    </source>
</evidence>
<dbReference type="EC" id="2.7.7.49" evidence="1"/>
<dbReference type="GO" id="GO:0046872">
    <property type="term" value="F:metal ion binding"/>
    <property type="evidence" value="ECO:0007669"/>
    <property type="project" value="UniProtKB-KW"/>
</dbReference>
<dbReference type="InterPro" id="IPR056924">
    <property type="entry name" value="SH3_Tf2-1"/>
</dbReference>
<keyword evidence="5" id="KW-0540">Nuclease</keyword>
<dbReference type="PROSITE" id="PS50878">
    <property type="entry name" value="RT_POL"/>
    <property type="match status" value="1"/>
</dbReference>
<proteinExistence type="predicted"/>
<evidence type="ECO:0000313" key="21">
    <source>
        <dbReference type="Proteomes" id="UP000188268"/>
    </source>
</evidence>
<feature type="domain" description="Reverse transcriptase" evidence="18">
    <location>
        <begin position="315"/>
        <end position="494"/>
    </location>
</feature>
<dbReference type="GO" id="GO:0006508">
    <property type="term" value="P:proteolysis"/>
    <property type="evidence" value="ECO:0007669"/>
    <property type="project" value="UniProtKB-KW"/>
</dbReference>
<dbReference type="GO" id="GO:0003887">
    <property type="term" value="F:DNA-directed DNA polymerase activity"/>
    <property type="evidence" value="ECO:0007669"/>
    <property type="project" value="UniProtKB-KW"/>
</dbReference>
<dbReference type="FunFam" id="1.10.340.70:FF:000001">
    <property type="entry name" value="Retrovirus-related Pol polyprotein from transposon gypsy-like Protein"/>
    <property type="match status" value="1"/>
</dbReference>
<dbReference type="GO" id="GO:0004190">
    <property type="term" value="F:aspartic-type endopeptidase activity"/>
    <property type="evidence" value="ECO:0007669"/>
    <property type="project" value="UniProtKB-KW"/>
</dbReference>
<dbReference type="AlphaFoldDB" id="A0A1R3KDK9"/>
<dbReference type="InterPro" id="IPR021109">
    <property type="entry name" value="Peptidase_aspartic_dom_sf"/>
</dbReference>
<dbReference type="EMBL" id="AWWV01005476">
    <property type="protein sequence ID" value="OMP05180.1"/>
    <property type="molecule type" value="Genomic_DNA"/>
</dbReference>
<evidence type="ECO:0000256" key="4">
    <source>
        <dbReference type="ARBA" id="ARBA00022695"/>
    </source>
</evidence>
<keyword evidence="13" id="KW-0239">DNA-directed DNA polymerase</keyword>
<feature type="domain" description="Chromo" evidence="17">
    <location>
        <begin position="998"/>
        <end position="1040"/>
    </location>
</feature>
<dbReference type="STRING" id="210143.A0A1R3KDK9"/>
<reference evidence="20 21" key="1">
    <citation type="submission" date="2013-09" db="EMBL/GenBank/DDBJ databases">
        <title>Corchorus capsularis genome sequencing.</title>
        <authorList>
            <person name="Alam M."/>
            <person name="Haque M.S."/>
            <person name="Islam M.S."/>
            <person name="Emdad E.M."/>
            <person name="Islam M.M."/>
            <person name="Ahmed B."/>
            <person name="Halim A."/>
            <person name="Hossen Q.M.M."/>
            <person name="Hossain M.Z."/>
            <person name="Ahmed R."/>
            <person name="Khan M.M."/>
            <person name="Islam R."/>
            <person name="Rashid M.M."/>
            <person name="Khan S.A."/>
            <person name="Rahman M.S."/>
            <person name="Alam M."/>
        </authorList>
    </citation>
    <scope>NUCLEOTIDE SEQUENCE [LARGE SCALE GENOMIC DNA]</scope>
    <source>
        <strain evidence="21">cv. CVL-1</strain>
        <tissue evidence="20">Whole seedling</tissue>
    </source>
</reference>
<dbReference type="Pfam" id="PF17921">
    <property type="entry name" value="Integrase_H2C2"/>
    <property type="match status" value="1"/>
</dbReference>
<dbReference type="CDD" id="cd00303">
    <property type="entry name" value="retropepsin_like"/>
    <property type="match status" value="1"/>
</dbReference>
<dbReference type="InterPro" id="IPR043502">
    <property type="entry name" value="DNA/RNA_pol_sf"/>
</dbReference>
<dbReference type="Gene3D" id="2.40.70.10">
    <property type="entry name" value="Acid Proteases"/>
    <property type="match status" value="1"/>
</dbReference>
<keyword evidence="12 20" id="KW-0695">RNA-directed DNA polymerase</keyword>
<dbReference type="PROSITE" id="PS00141">
    <property type="entry name" value="ASP_PROTEASE"/>
    <property type="match status" value="1"/>
</dbReference>
<keyword evidence="14" id="KW-0238">DNA-binding</keyword>
<keyword evidence="2" id="KW-0645">Protease</keyword>
<keyword evidence="9" id="KW-0378">Hydrolase</keyword>
<dbReference type="Pfam" id="PF17917">
    <property type="entry name" value="RT_RNaseH"/>
    <property type="match status" value="1"/>
</dbReference>
<gene>
    <name evidence="20" type="ORF">CCACVL1_02027</name>
</gene>
<evidence type="ECO:0000256" key="14">
    <source>
        <dbReference type="ARBA" id="ARBA00023125"/>
    </source>
</evidence>
<dbReference type="CDD" id="cd09274">
    <property type="entry name" value="RNase_HI_RT_Ty3"/>
    <property type="match status" value="1"/>
</dbReference>
<dbReference type="InterPro" id="IPR000477">
    <property type="entry name" value="RT_dom"/>
</dbReference>
<dbReference type="PROSITE" id="PS50994">
    <property type="entry name" value="INTEGRASE"/>
    <property type="match status" value="1"/>
</dbReference>
<dbReference type="SUPFAM" id="SSF54160">
    <property type="entry name" value="Chromo domain-like"/>
    <property type="match status" value="1"/>
</dbReference>
<evidence type="ECO:0000259" key="18">
    <source>
        <dbReference type="PROSITE" id="PS50878"/>
    </source>
</evidence>
<keyword evidence="3" id="KW-0808">Transferase</keyword>
<dbReference type="PROSITE" id="PS50013">
    <property type="entry name" value="CHROMO_2"/>
    <property type="match status" value="1"/>
</dbReference>
<dbReference type="Gramene" id="OMP05180">
    <property type="protein sequence ID" value="OMP05180"/>
    <property type="gene ID" value="CCACVL1_02027"/>
</dbReference>
<dbReference type="GO" id="GO:0003964">
    <property type="term" value="F:RNA-directed DNA polymerase activity"/>
    <property type="evidence" value="ECO:0007669"/>
    <property type="project" value="UniProtKB-KW"/>
</dbReference>
<dbReference type="Gene3D" id="3.30.70.270">
    <property type="match status" value="1"/>
</dbReference>
<dbReference type="InterPro" id="IPR043128">
    <property type="entry name" value="Rev_trsase/Diguanyl_cyclase"/>
</dbReference>
<dbReference type="InterPro" id="IPR036397">
    <property type="entry name" value="RNaseH_sf"/>
</dbReference>
<dbReference type="SUPFAM" id="SSF50630">
    <property type="entry name" value="Acid proteases"/>
    <property type="match status" value="1"/>
</dbReference>
<dbReference type="FunFam" id="3.10.10.10:FF:000007">
    <property type="entry name" value="Retrovirus-related Pol polyprotein from transposon 17.6-like Protein"/>
    <property type="match status" value="1"/>
</dbReference>
<keyword evidence="11" id="KW-0229">DNA integration</keyword>
<evidence type="ECO:0000256" key="2">
    <source>
        <dbReference type="ARBA" id="ARBA00022670"/>
    </source>
</evidence>
<dbReference type="Gene3D" id="3.10.10.10">
    <property type="entry name" value="HIV Type 1 Reverse Transcriptase, subunit A, domain 1"/>
    <property type="match status" value="1"/>
</dbReference>
<keyword evidence="10" id="KW-0460">Magnesium</keyword>
<dbReference type="InterPro" id="IPR000953">
    <property type="entry name" value="Chromo/chromo_shadow_dom"/>
</dbReference>
<dbReference type="PANTHER" id="PTHR37984">
    <property type="entry name" value="PROTEIN CBG26694"/>
    <property type="match status" value="1"/>
</dbReference>
<accession>A0A1R3KDK9</accession>
<dbReference type="Gene3D" id="2.40.50.40">
    <property type="match status" value="1"/>
</dbReference>
<keyword evidence="6" id="KW-0479">Metal-binding</keyword>
<dbReference type="SUPFAM" id="SSF56672">
    <property type="entry name" value="DNA/RNA polymerases"/>
    <property type="match status" value="1"/>
</dbReference>
<evidence type="ECO:0000256" key="16">
    <source>
        <dbReference type="SAM" id="MobiDB-lite"/>
    </source>
</evidence>
<evidence type="ECO:0000256" key="8">
    <source>
        <dbReference type="ARBA" id="ARBA00022759"/>
    </source>
</evidence>
<dbReference type="GO" id="GO:0004519">
    <property type="term" value="F:endonuclease activity"/>
    <property type="evidence" value="ECO:0007669"/>
    <property type="project" value="UniProtKB-KW"/>
</dbReference>
<evidence type="ECO:0000256" key="10">
    <source>
        <dbReference type="ARBA" id="ARBA00022842"/>
    </source>
</evidence>
<dbReference type="OMA" id="DARINHR"/>
<evidence type="ECO:0000259" key="17">
    <source>
        <dbReference type="PROSITE" id="PS50013"/>
    </source>
</evidence>
<evidence type="ECO:0000256" key="5">
    <source>
        <dbReference type="ARBA" id="ARBA00022722"/>
    </source>
</evidence>
<name>A0A1R3KDK9_COCAP</name>
<dbReference type="Proteomes" id="UP000188268">
    <property type="component" value="Unassembled WGS sequence"/>
</dbReference>
<comment type="caution">
    <text evidence="20">The sequence shown here is derived from an EMBL/GenBank/DDBJ whole genome shotgun (WGS) entry which is preliminary data.</text>
</comment>
<evidence type="ECO:0000256" key="6">
    <source>
        <dbReference type="ARBA" id="ARBA00022723"/>
    </source>
</evidence>
<evidence type="ECO:0000256" key="15">
    <source>
        <dbReference type="ARBA" id="ARBA00023172"/>
    </source>
</evidence>
<dbReference type="Gene3D" id="3.30.420.10">
    <property type="entry name" value="Ribonuclease H-like superfamily/Ribonuclease H"/>
    <property type="match status" value="1"/>
</dbReference>
<dbReference type="Pfam" id="PF24626">
    <property type="entry name" value="SH3_Tf2-1"/>
    <property type="match status" value="1"/>
</dbReference>
<dbReference type="CDD" id="cd01647">
    <property type="entry name" value="RT_LTR"/>
    <property type="match status" value="1"/>
</dbReference>
<dbReference type="OrthoDB" id="2013610at2759"/>
<dbReference type="InterPro" id="IPR050951">
    <property type="entry name" value="Retrovirus_Pol_polyprotein"/>
</dbReference>
<keyword evidence="8" id="KW-0255">Endonuclease</keyword>
<dbReference type="Gene3D" id="3.10.20.370">
    <property type="match status" value="1"/>
</dbReference>
<keyword evidence="7" id="KW-0064">Aspartyl protease</keyword>
<dbReference type="InterPro" id="IPR041373">
    <property type="entry name" value="RT_RNaseH"/>
</dbReference>
<keyword evidence="21" id="KW-1185">Reference proteome</keyword>
<dbReference type="InterPro" id="IPR001969">
    <property type="entry name" value="Aspartic_peptidase_AS"/>
</dbReference>
<sequence length="1086" mass="122685">MQARRAKGLCYNCDDQYKPGHRCRTTPFLLLQTEEDTNDAPDTDSPSVLALASLPLPPPPSDYDDQDTSAFQVSIHALNGSSSCQTMKMTGWLMGHKVRVLIDSGSTHNLIQPRIAKQLGLRLEPAPPFSVMVGNGDRLLCSGKVPSISIGLEGHDFTLDLFLLDIWGADVVLGVQWLVQIGPFIADYKALFMSFYDSYGNYITLHGDKPIQVSPATCQQLRCLIHMDSVASAHLLAISEIENVYDSSTLQVPETLQTLLSKYHSVFAKPQGLPPFRQQSHHIHLQPGASPINVRPYRYPHSQKQDMTNIIEDMLKQGIIRPSVSPFSSLVLLVKKKDGTWRFCVDYRALNTTTIKDRFPIPTVDKLIDELHGAKIFSKLDLRAGYHQIRVAPENIHKTAFTTLDGHYEFLVMSFGLTNAPSTFQATMNDIFRPYLRHFVLVFFDDILVYSSSMEAHYNHLATVLQLLAHNQLYAKLSKCTFGQTSIEYLGHVIGDQGALKAALTSVPVLALSDFSLPFSIEADVSNVAIGAVLTQAGHPVAYFSKKLGPQKQLASTYVRKLYAITEVVHKWHQYLIGRPFTIYIDQQSIKNMMNQTVQTPEQQKWLVKLLGFQYSIEYKPGRQNSAADALSRCYTMQITHMAMTQPILSFLDDLCNFYLTAEQGEQLWAQAAANGGDGLTIADGLLFFKGRVYVPEKHPLRALLLHEFHSSPTGGHAGVKKTLARLAANFHWPNMRHDVESFIKLCATCQQVKYETAKPGGHSTPLPIPSNIWEYCRLHGMPSTIVSDRDPKFLSIFWKELFKLQQTKLFHSSAYHPQSDGQTEVLNRCLETYLRSFVSDKPRLWTKFLHWAEFSYNTSKHSSTGFTPFEVVYGRPPPSILSYLPGASKVAQLDSGLIKRQQILSMLKANLARAQNRMKMQHDLSVSKRPSQKLAKRYFGPFKILRKLGPVAYELELPSEAKIHPVFHVSLLKKCYGSHTDHYAPLPKTFVEDQPVLEPSDILNCRTTMLNGVVTKQYLIQWKDLAAVDATWEWEEDMKVNYPLFNLEDKVVLGEHGNDRPPIRSKSTRLKTQPVRYKDYELDRK</sequence>